<evidence type="ECO:0000256" key="12">
    <source>
        <dbReference type="RuleBase" id="RU363002"/>
    </source>
</evidence>
<evidence type="ECO:0000256" key="4">
    <source>
        <dbReference type="ARBA" id="ARBA00022679"/>
    </source>
</evidence>
<dbReference type="OrthoDB" id="9778595at2"/>
<organism evidence="13 14">
    <name type="scientific">Clostridium acetireducens DSM 10703</name>
    <dbReference type="NCBI Taxonomy" id="1121290"/>
    <lineage>
        <taxon>Bacteria</taxon>
        <taxon>Bacillati</taxon>
        <taxon>Bacillota</taxon>
        <taxon>Clostridia</taxon>
        <taxon>Eubacteriales</taxon>
        <taxon>Clostridiaceae</taxon>
        <taxon>Clostridium</taxon>
    </lineage>
</organism>
<reference evidence="13 14" key="1">
    <citation type="submission" date="2016-06" db="EMBL/GenBank/DDBJ databases">
        <title>Genome sequence of Clostridium acetireducens DSM 10703.</title>
        <authorList>
            <person name="Poehlein A."/>
            <person name="Fluechter S."/>
            <person name="Duerre P."/>
            <person name="Daniel R."/>
        </authorList>
    </citation>
    <scope>NUCLEOTIDE SEQUENCE [LARGE SCALE GENOMIC DNA]</scope>
    <source>
        <strain evidence="13 14">DSM 10703</strain>
    </source>
</reference>
<proteinExistence type="inferred from homology"/>
<gene>
    <name evidence="13" type="primary">apbE</name>
    <name evidence="13" type="ORF">CLOACE_15200</name>
</gene>
<comment type="catalytic activity">
    <reaction evidence="9 10 12">
        <text>L-threonyl-[protein] + FAD = FMN-L-threonyl-[protein] + AMP + H(+)</text>
        <dbReference type="Rhea" id="RHEA:36847"/>
        <dbReference type="Rhea" id="RHEA-COMP:11060"/>
        <dbReference type="Rhea" id="RHEA-COMP:11061"/>
        <dbReference type="ChEBI" id="CHEBI:15378"/>
        <dbReference type="ChEBI" id="CHEBI:30013"/>
        <dbReference type="ChEBI" id="CHEBI:57692"/>
        <dbReference type="ChEBI" id="CHEBI:74257"/>
        <dbReference type="ChEBI" id="CHEBI:456215"/>
        <dbReference type="EC" id="2.7.1.180"/>
    </reaction>
</comment>
<dbReference type="PROSITE" id="PS51257">
    <property type="entry name" value="PROKAR_LIPOPROTEIN"/>
    <property type="match status" value="1"/>
</dbReference>
<dbReference type="STRING" id="1121290.CLAOCE_15200"/>
<evidence type="ECO:0000256" key="8">
    <source>
        <dbReference type="ARBA" id="ARBA00031306"/>
    </source>
</evidence>
<dbReference type="PATRIC" id="fig|1121290.3.peg.1506"/>
<dbReference type="PANTHER" id="PTHR30040:SF2">
    <property type="entry name" value="FAD:PROTEIN FMN TRANSFERASE"/>
    <property type="match status" value="1"/>
</dbReference>
<evidence type="ECO:0000256" key="3">
    <source>
        <dbReference type="ARBA" id="ARBA00022630"/>
    </source>
</evidence>
<keyword evidence="12" id="KW-1003">Cell membrane</keyword>
<dbReference type="InterPro" id="IPR003374">
    <property type="entry name" value="ApbE-like_sf"/>
</dbReference>
<feature type="binding site" evidence="11">
    <location>
        <position position="295"/>
    </location>
    <ligand>
        <name>Mg(2+)</name>
        <dbReference type="ChEBI" id="CHEBI:18420"/>
    </ligand>
</feature>
<dbReference type="Pfam" id="PF02424">
    <property type="entry name" value="ApbE"/>
    <property type="match status" value="1"/>
</dbReference>
<evidence type="ECO:0000313" key="14">
    <source>
        <dbReference type="Proteomes" id="UP000175744"/>
    </source>
</evidence>
<keyword evidence="12" id="KW-0997">Cell inner membrane</keyword>
<protein>
    <recommendedName>
        <fullName evidence="2 10">FAD:protein FMN transferase</fullName>
        <ecNumber evidence="1 10">2.7.1.180</ecNumber>
    </recommendedName>
    <alternativeName>
        <fullName evidence="8 10">Flavin transferase</fullName>
    </alternativeName>
</protein>
<dbReference type="AlphaFoldDB" id="A0A1E8EY13"/>
<keyword evidence="12" id="KW-0472">Membrane</keyword>
<comment type="similarity">
    <text evidence="10 12">Belongs to the ApbE family.</text>
</comment>
<keyword evidence="4 10" id="KW-0808">Transferase</keyword>
<evidence type="ECO:0000256" key="9">
    <source>
        <dbReference type="ARBA" id="ARBA00048540"/>
    </source>
</evidence>
<accession>A0A1E8EY13</accession>
<dbReference type="PANTHER" id="PTHR30040">
    <property type="entry name" value="THIAMINE BIOSYNTHESIS LIPOPROTEIN APBE"/>
    <property type="match status" value="1"/>
</dbReference>
<comment type="cofactor">
    <cofactor evidence="11">
        <name>Mg(2+)</name>
        <dbReference type="ChEBI" id="CHEBI:18420"/>
    </cofactor>
    <cofactor evidence="11">
        <name>Mn(2+)</name>
        <dbReference type="ChEBI" id="CHEBI:29035"/>
    </cofactor>
    <text evidence="11">Magnesium. Can also use manganese.</text>
</comment>
<evidence type="ECO:0000256" key="5">
    <source>
        <dbReference type="ARBA" id="ARBA00022723"/>
    </source>
</evidence>
<comment type="subcellular location">
    <subcellularLocation>
        <location evidence="12">Cell inner membrane</location>
        <topology evidence="12">Lipid-anchor</topology>
        <orientation evidence="12">Periplasmic side</orientation>
    </subcellularLocation>
</comment>
<dbReference type="EC" id="2.7.1.180" evidence="1 10"/>
<dbReference type="RefSeq" id="WP_070110497.1">
    <property type="nucleotide sequence ID" value="NZ_LZFO01000021.1"/>
</dbReference>
<evidence type="ECO:0000256" key="6">
    <source>
        <dbReference type="ARBA" id="ARBA00022827"/>
    </source>
</evidence>
<keyword evidence="5 10" id="KW-0479">Metal-binding</keyword>
<evidence type="ECO:0000256" key="2">
    <source>
        <dbReference type="ARBA" id="ARBA00016337"/>
    </source>
</evidence>
<dbReference type="InterPro" id="IPR024932">
    <property type="entry name" value="ApbE"/>
</dbReference>
<evidence type="ECO:0000313" key="13">
    <source>
        <dbReference type="EMBL" id="OFI05825.1"/>
    </source>
</evidence>
<dbReference type="EMBL" id="LZFO01000021">
    <property type="protein sequence ID" value="OFI05825.1"/>
    <property type="molecule type" value="Genomic_DNA"/>
</dbReference>
<comment type="caution">
    <text evidence="13">The sequence shown here is derived from an EMBL/GenBank/DDBJ whole genome shotgun (WGS) entry which is preliminary data.</text>
</comment>
<feature type="binding site" evidence="11">
    <location>
        <position position="291"/>
    </location>
    <ligand>
        <name>Mg(2+)</name>
        <dbReference type="ChEBI" id="CHEBI:18420"/>
    </ligand>
</feature>
<dbReference type="GO" id="GO:0005886">
    <property type="term" value="C:plasma membrane"/>
    <property type="evidence" value="ECO:0007669"/>
    <property type="project" value="UniProtKB-SubCell"/>
</dbReference>
<evidence type="ECO:0000256" key="1">
    <source>
        <dbReference type="ARBA" id="ARBA00011955"/>
    </source>
</evidence>
<dbReference type="SUPFAM" id="SSF143631">
    <property type="entry name" value="ApbE-like"/>
    <property type="match status" value="1"/>
</dbReference>
<keyword evidence="14" id="KW-1185">Reference proteome</keyword>
<dbReference type="Proteomes" id="UP000175744">
    <property type="component" value="Unassembled WGS sequence"/>
</dbReference>
<dbReference type="PIRSF" id="PIRSF006268">
    <property type="entry name" value="ApbE"/>
    <property type="match status" value="1"/>
</dbReference>
<dbReference type="GO" id="GO:0016740">
    <property type="term" value="F:transferase activity"/>
    <property type="evidence" value="ECO:0007669"/>
    <property type="project" value="UniProtKB-UniRule"/>
</dbReference>
<feature type="binding site" evidence="11">
    <location>
        <position position="177"/>
    </location>
    <ligand>
        <name>Mg(2+)</name>
        <dbReference type="ChEBI" id="CHEBI:18420"/>
    </ligand>
</feature>
<comment type="function">
    <text evidence="12">Flavin transferase that catalyzes the transfer of the FMN moiety of FAD and its covalent binding to the hydroxyl group of a threonine residue in a target flavoprotein.</text>
</comment>
<evidence type="ECO:0000256" key="7">
    <source>
        <dbReference type="ARBA" id="ARBA00022842"/>
    </source>
</evidence>
<keyword evidence="6 10" id="KW-0274">FAD</keyword>
<dbReference type="GO" id="GO:0046872">
    <property type="term" value="F:metal ion binding"/>
    <property type="evidence" value="ECO:0007669"/>
    <property type="project" value="UniProtKB-UniRule"/>
</dbReference>
<dbReference type="Gene3D" id="3.10.520.10">
    <property type="entry name" value="ApbE-like domains"/>
    <property type="match status" value="1"/>
</dbReference>
<evidence type="ECO:0000256" key="10">
    <source>
        <dbReference type="PIRNR" id="PIRNR006268"/>
    </source>
</evidence>
<keyword evidence="12 13" id="KW-0449">Lipoprotein</keyword>
<sequence>MKFKNKAFVFFIIVISFLVTAIGCSKKFNEKDAKTKSGYALGTIINIKVYDNVDDKVFDEVFKKLKEIENKMSINLNTSEVIDINNKAGVDYASVSEETFFVIKEAIHYSSISNGNFDITVGPYVKLWNIGTDKERIPSESEINSNKDLIGYKNIILDENNKKIKLSKKGMIIDLGAIAKGYAADEVYKILKKNGINHAIVNLGGNIFALGSNPKGEPWKIGVQNPLTKRGNSIGTLDINNQSVVTSGIYERYFEKDGKRYHHIINPFTGYPVDSNLASVTIISDKSIDGDALSTATFCLGVDKGMKLVENLRDVDAIFVTKDSKVYVTSGIKDNFKITNTSFKLVKS</sequence>
<evidence type="ECO:0000256" key="11">
    <source>
        <dbReference type="PIRSR" id="PIRSR006268-2"/>
    </source>
</evidence>
<keyword evidence="7 10" id="KW-0460">Magnesium</keyword>
<name>A0A1E8EY13_9CLOT</name>
<keyword evidence="3 10" id="KW-0285">Flavoprotein</keyword>